<dbReference type="RefSeq" id="WP_138544034.1">
    <property type="nucleotide sequence ID" value="NZ_PNCJ01000008.1"/>
</dbReference>
<evidence type="ECO:0000256" key="10">
    <source>
        <dbReference type="ARBA" id="ARBA00023004"/>
    </source>
</evidence>
<gene>
    <name evidence="15" type="ORF">CWB98_06200</name>
</gene>
<evidence type="ECO:0000256" key="2">
    <source>
        <dbReference type="ARBA" id="ARBA00004651"/>
    </source>
</evidence>
<keyword evidence="11 13" id="KW-0472">Membrane</keyword>
<feature type="transmembrane region" description="Helical" evidence="13">
    <location>
        <begin position="142"/>
        <end position="163"/>
    </location>
</feature>
<dbReference type="InterPro" id="IPR011577">
    <property type="entry name" value="Cyt_b561_bac/Ni-Hgenase"/>
</dbReference>
<dbReference type="PANTHER" id="PTHR30529">
    <property type="entry name" value="CYTOCHROME B561"/>
    <property type="match status" value="1"/>
</dbReference>
<evidence type="ECO:0000256" key="4">
    <source>
        <dbReference type="ARBA" id="ARBA00022475"/>
    </source>
</evidence>
<dbReference type="InterPro" id="IPR052168">
    <property type="entry name" value="Cytochrome_b561_oxidase"/>
</dbReference>
<feature type="domain" description="Cytochrome b561 bacterial/Ni-hydrogenase" evidence="14">
    <location>
        <begin position="7"/>
        <end position="174"/>
    </location>
</feature>
<name>A0A5S3X3D1_9GAMM</name>
<keyword evidence="6 13" id="KW-0812">Transmembrane</keyword>
<keyword evidence="8" id="KW-0249">Electron transport</keyword>
<keyword evidence="10" id="KW-0408">Iron</keyword>
<dbReference type="GO" id="GO:0009055">
    <property type="term" value="F:electron transfer activity"/>
    <property type="evidence" value="ECO:0007669"/>
    <property type="project" value="InterPro"/>
</dbReference>
<sequence>MMTDSKYSLALRITHWLMAVLLAFMLVSGLLMIRSLEGWQLNVLGLHKAIGFVVLGLFCLRVVFKFTHPANRALHNELGWKNKVADSVHGLMYVLMAGMPVTGLLSQYFASRPVSIFGLFSFPAAEQSNIILYSMARELHGLLAAGLIALILLHLGGVMYHQFIKQDNTLKRMI</sequence>
<evidence type="ECO:0000256" key="3">
    <source>
        <dbReference type="ARBA" id="ARBA00022448"/>
    </source>
</evidence>
<evidence type="ECO:0000256" key="5">
    <source>
        <dbReference type="ARBA" id="ARBA00022617"/>
    </source>
</evidence>
<evidence type="ECO:0000259" key="14">
    <source>
        <dbReference type="Pfam" id="PF01292"/>
    </source>
</evidence>
<dbReference type="PANTHER" id="PTHR30529:SF1">
    <property type="entry name" value="CYTOCHROME B561 HOMOLOG 2"/>
    <property type="match status" value="1"/>
</dbReference>
<feature type="transmembrane region" description="Helical" evidence="13">
    <location>
        <begin position="45"/>
        <end position="64"/>
    </location>
</feature>
<evidence type="ECO:0000256" key="9">
    <source>
        <dbReference type="ARBA" id="ARBA00022989"/>
    </source>
</evidence>
<comment type="caution">
    <text evidence="15">The sequence shown here is derived from an EMBL/GenBank/DDBJ whole genome shotgun (WGS) entry which is preliminary data.</text>
</comment>
<evidence type="ECO:0000313" key="15">
    <source>
        <dbReference type="EMBL" id="TMP38742.1"/>
    </source>
</evidence>
<evidence type="ECO:0000256" key="1">
    <source>
        <dbReference type="ARBA" id="ARBA00001970"/>
    </source>
</evidence>
<dbReference type="GO" id="GO:0005886">
    <property type="term" value="C:plasma membrane"/>
    <property type="evidence" value="ECO:0007669"/>
    <property type="project" value="UniProtKB-SubCell"/>
</dbReference>
<evidence type="ECO:0000313" key="16">
    <source>
        <dbReference type="Proteomes" id="UP000306719"/>
    </source>
</evidence>
<keyword evidence="7" id="KW-0479">Metal-binding</keyword>
<dbReference type="GO" id="GO:0046872">
    <property type="term" value="F:metal ion binding"/>
    <property type="evidence" value="ECO:0007669"/>
    <property type="project" value="UniProtKB-KW"/>
</dbReference>
<accession>A0A5S3X3D1</accession>
<evidence type="ECO:0000256" key="7">
    <source>
        <dbReference type="ARBA" id="ARBA00022723"/>
    </source>
</evidence>
<feature type="transmembrane region" description="Helical" evidence="13">
    <location>
        <begin position="12"/>
        <end position="33"/>
    </location>
</feature>
<organism evidence="15 16">
    <name type="scientific">Pseudoalteromonas rubra</name>
    <dbReference type="NCBI Taxonomy" id="43658"/>
    <lineage>
        <taxon>Bacteria</taxon>
        <taxon>Pseudomonadati</taxon>
        <taxon>Pseudomonadota</taxon>
        <taxon>Gammaproteobacteria</taxon>
        <taxon>Alteromonadales</taxon>
        <taxon>Pseudoalteromonadaceae</taxon>
        <taxon>Pseudoalteromonas</taxon>
    </lineage>
</organism>
<evidence type="ECO:0000256" key="11">
    <source>
        <dbReference type="ARBA" id="ARBA00023136"/>
    </source>
</evidence>
<dbReference type="GO" id="GO:0020037">
    <property type="term" value="F:heme binding"/>
    <property type="evidence" value="ECO:0007669"/>
    <property type="project" value="TreeGrafter"/>
</dbReference>
<dbReference type="SUPFAM" id="SSF81342">
    <property type="entry name" value="Transmembrane di-heme cytochromes"/>
    <property type="match status" value="1"/>
</dbReference>
<dbReference type="OrthoDB" id="1247465at2"/>
<dbReference type="AlphaFoldDB" id="A0A5S3X3D1"/>
<dbReference type="EMBL" id="PNCJ01000008">
    <property type="protein sequence ID" value="TMP38742.1"/>
    <property type="molecule type" value="Genomic_DNA"/>
</dbReference>
<dbReference type="GO" id="GO:0022904">
    <property type="term" value="P:respiratory electron transport chain"/>
    <property type="evidence" value="ECO:0007669"/>
    <property type="project" value="InterPro"/>
</dbReference>
<reference evidence="16" key="2">
    <citation type="submission" date="2019-06" db="EMBL/GenBank/DDBJ databases">
        <title>Co-occurence of chitin degradation, pigmentation and bioactivity in marine Pseudoalteromonas.</title>
        <authorList>
            <person name="Sonnenschein E.C."/>
            <person name="Bech P.K."/>
        </authorList>
    </citation>
    <scope>NUCLEOTIDE SEQUENCE [LARGE SCALE GENOMIC DNA]</scope>
    <source>
        <strain evidence="16">S2599</strain>
    </source>
</reference>
<keyword evidence="9 13" id="KW-1133">Transmembrane helix</keyword>
<protein>
    <submittedName>
        <fullName evidence="15">Cytochrome B</fullName>
    </submittedName>
</protein>
<comment type="similarity">
    <text evidence="12">Belongs to the cytochrome b561 family.</text>
</comment>
<evidence type="ECO:0000256" key="8">
    <source>
        <dbReference type="ARBA" id="ARBA00022982"/>
    </source>
</evidence>
<evidence type="ECO:0000256" key="13">
    <source>
        <dbReference type="SAM" id="Phobius"/>
    </source>
</evidence>
<keyword evidence="3" id="KW-0813">Transport</keyword>
<reference evidence="15 16" key="1">
    <citation type="submission" date="2018-01" db="EMBL/GenBank/DDBJ databases">
        <authorList>
            <person name="Paulsen S."/>
            <person name="Gram L.K."/>
        </authorList>
    </citation>
    <scope>NUCLEOTIDE SEQUENCE [LARGE SCALE GENOMIC DNA]</scope>
    <source>
        <strain evidence="15 16">S2599</strain>
    </source>
</reference>
<comment type="cofactor">
    <cofactor evidence="1">
        <name>heme b</name>
        <dbReference type="ChEBI" id="CHEBI:60344"/>
    </cofactor>
</comment>
<comment type="subcellular location">
    <subcellularLocation>
        <location evidence="2">Cell membrane</location>
        <topology evidence="2">Multi-pass membrane protein</topology>
    </subcellularLocation>
</comment>
<keyword evidence="4" id="KW-1003">Cell membrane</keyword>
<dbReference type="Proteomes" id="UP000306719">
    <property type="component" value="Unassembled WGS sequence"/>
</dbReference>
<proteinExistence type="inferred from homology"/>
<feature type="transmembrane region" description="Helical" evidence="13">
    <location>
        <begin position="90"/>
        <end position="110"/>
    </location>
</feature>
<dbReference type="Pfam" id="PF01292">
    <property type="entry name" value="Ni_hydr_CYTB"/>
    <property type="match status" value="1"/>
</dbReference>
<evidence type="ECO:0000256" key="6">
    <source>
        <dbReference type="ARBA" id="ARBA00022692"/>
    </source>
</evidence>
<evidence type="ECO:0000256" key="12">
    <source>
        <dbReference type="ARBA" id="ARBA00037975"/>
    </source>
</evidence>
<dbReference type="Gene3D" id="1.20.950.20">
    <property type="entry name" value="Transmembrane di-heme cytochromes, Chain C"/>
    <property type="match status" value="1"/>
</dbReference>
<keyword evidence="5" id="KW-0349">Heme</keyword>
<dbReference type="InterPro" id="IPR016174">
    <property type="entry name" value="Di-haem_cyt_TM"/>
</dbReference>